<gene>
    <name evidence="1" type="ORF">PMYSY11_2113</name>
</gene>
<reference evidence="1" key="1">
    <citation type="submission" date="2019-02" db="EMBL/GenBank/DDBJ databases">
        <authorList>
            <consortium name="Genoscope - CEA"/>
            <person name="William W."/>
        </authorList>
    </citation>
    <scope>NUCLEOTIDE SEQUENCE [LARGE SCALE GENOMIC DNA]</scope>
    <source>
        <strain evidence="1">YSy11</strain>
    </source>
</reference>
<organism evidence="1">
    <name type="scientific">Pseudomonas marincola</name>
    <dbReference type="NCBI Taxonomy" id="437900"/>
    <lineage>
        <taxon>Bacteria</taxon>
        <taxon>Pseudomonadati</taxon>
        <taxon>Pseudomonadota</taxon>
        <taxon>Gammaproteobacteria</taxon>
        <taxon>Pseudomonadales</taxon>
        <taxon>Pseudomonadaceae</taxon>
        <taxon>Pseudomonas</taxon>
    </lineage>
</organism>
<protein>
    <recommendedName>
        <fullName evidence="2">DNA-binding protein</fullName>
    </recommendedName>
</protein>
<dbReference type="AlphaFoldDB" id="A0A653E316"/>
<dbReference type="EMBL" id="LR215729">
    <property type="protein sequence ID" value="VEV97159.1"/>
    <property type="molecule type" value="Genomic_DNA"/>
</dbReference>
<sequence>MNLVTIGTLATRCDVPFDVAYHWVQFGQIPSVKLGKTRYAYLAAFPKQPSA</sequence>
<accession>A0A653E316</accession>
<evidence type="ECO:0000313" key="1">
    <source>
        <dbReference type="EMBL" id="VEV97159.1"/>
    </source>
</evidence>
<proteinExistence type="predicted"/>
<evidence type="ECO:0008006" key="2">
    <source>
        <dbReference type="Google" id="ProtNLM"/>
    </source>
</evidence>
<dbReference type="RefSeq" id="WP_172970655.1">
    <property type="nucleotide sequence ID" value="NZ_LR215729.2"/>
</dbReference>
<name>A0A653E316_9PSED</name>